<feature type="domain" description="YdhG-like" evidence="1">
    <location>
        <begin position="20"/>
        <end position="113"/>
    </location>
</feature>
<evidence type="ECO:0000259" key="1">
    <source>
        <dbReference type="Pfam" id="PF08818"/>
    </source>
</evidence>
<name>A0A3M8T0S1_9GAMM</name>
<organism evidence="2 3">
    <name type="scientific">Montanilutibacter psychrotolerans</name>
    <dbReference type="NCBI Taxonomy" id="1327343"/>
    <lineage>
        <taxon>Bacteria</taxon>
        <taxon>Pseudomonadati</taxon>
        <taxon>Pseudomonadota</taxon>
        <taxon>Gammaproteobacteria</taxon>
        <taxon>Lysobacterales</taxon>
        <taxon>Lysobacteraceae</taxon>
        <taxon>Montanilutibacter</taxon>
    </lineage>
</organism>
<dbReference type="Pfam" id="PF13376">
    <property type="entry name" value="OmdA"/>
    <property type="match status" value="1"/>
</dbReference>
<comment type="caution">
    <text evidence="2">The sequence shown here is derived from an EMBL/GenBank/DDBJ whole genome shotgun (WGS) entry which is preliminary data.</text>
</comment>
<evidence type="ECO:0000313" key="2">
    <source>
        <dbReference type="EMBL" id="RNF85266.1"/>
    </source>
</evidence>
<dbReference type="Proteomes" id="UP000267049">
    <property type="component" value="Unassembled WGS sequence"/>
</dbReference>
<dbReference type="Gene3D" id="3.90.1150.200">
    <property type="match status" value="1"/>
</dbReference>
<keyword evidence="3" id="KW-1185">Reference proteome</keyword>
<dbReference type="Pfam" id="PF08818">
    <property type="entry name" value="DUF1801"/>
    <property type="match status" value="1"/>
</dbReference>
<evidence type="ECO:0000313" key="3">
    <source>
        <dbReference type="Proteomes" id="UP000267049"/>
    </source>
</evidence>
<accession>A0A3M8T0S1</accession>
<sequence>MGQPDPRIDAYIGTSGEFARPILAHLRTLVHASCPQAEETLKWGMPSFTYRGRILCSMAAFKQHATFGFWQGALIVDADGNQADEAMGQFGRLAKVSDLPGKRVMAGYIKQAMALIDTGVKTPKTRGTTPRPPPVVPEDLAAALAANPPAAKAFAGFAPGQQREYVDWITEAKREQTRQQRLSQAVEWIAQGKLRHWKYMGC</sequence>
<dbReference type="InterPro" id="IPR014922">
    <property type="entry name" value="YdhG-like"/>
</dbReference>
<gene>
    <name evidence="2" type="ORF">EER27_05735</name>
</gene>
<dbReference type="SUPFAM" id="SSF159888">
    <property type="entry name" value="YdhG-like"/>
    <property type="match status" value="1"/>
</dbReference>
<reference evidence="2 3" key="1">
    <citation type="submission" date="2018-11" db="EMBL/GenBank/DDBJ databases">
        <title>Lysobacter cryohumiis sp. nov., isolated from soil in the Tianshan Mountains, Xinjiang, China.</title>
        <authorList>
            <person name="Luo Y."/>
            <person name="Sheng H."/>
        </authorList>
    </citation>
    <scope>NUCLEOTIDE SEQUENCE [LARGE SCALE GENOMIC DNA]</scope>
    <source>
        <strain evidence="2 3">ZS60</strain>
    </source>
</reference>
<dbReference type="AlphaFoldDB" id="A0A3M8T0S1"/>
<dbReference type="OrthoDB" id="7619808at2"/>
<proteinExistence type="predicted"/>
<protein>
    <recommendedName>
        <fullName evidence="1">YdhG-like domain-containing protein</fullName>
    </recommendedName>
</protein>
<dbReference type="EMBL" id="RIBS01000002">
    <property type="protein sequence ID" value="RNF85266.1"/>
    <property type="molecule type" value="Genomic_DNA"/>
</dbReference>
<dbReference type="RefSeq" id="WP_123087052.1">
    <property type="nucleotide sequence ID" value="NZ_RIBS01000002.1"/>
</dbReference>